<proteinExistence type="predicted"/>
<dbReference type="AlphaFoldDB" id="A0A5R9FSR8"/>
<reference evidence="1 2" key="1">
    <citation type="submission" date="2019-05" db="EMBL/GenBank/DDBJ databases">
        <title>Streptomyces sp. NEAU-C151, a novel actinomycete isolated from soil.</title>
        <authorList>
            <person name="Han L."/>
            <person name="Jiang H."/>
        </authorList>
    </citation>
    <scope>NUCLEOTIDE SEQUENCE [LARGE SCALE GENOMIC DNA]</scope>
    <source>
        <strain evidence="1 2">NEAU-C151</strain>
    </source>
</reference>
<organism evidence="1 2">
    <name type="scientific">Streptomyces montanus</name>
    <dbReference type="NCBI Taxonomy" id="2580423"/>
    <lineage>
        <taxon>Bacteria</taxon>
        <taxon>Bacillati</taxon>
        <taxon>Actinomycetota</taxon>
        <taxon>Actinomycetes</taxon>
        <taxon>Kitasatosporales</taxon>
        <taxon>Streptomycetaceae</taxon>
        <taxon>Streptomyces</taxon>
    </lineage>
</organism>
<dbReference type="EMBL" id="VBZC01000017">
    <property type="protein sequence ID" value="TLS44910.1"/>
    <property type="molecule type" value="Genomic_DNA"/>
</dbReference>
<protein>
    <submittedName>
        <fullName evidence="1">Uncharacterized protein</fullName>
    </submittedName>
</protein>
<dbReference type="Proteomes" id="UP000305906">
    <property type="component" value="Unassembled WGS sequence"/>
</dbReference>
<comment type="caution">
    <text evidence="1">The sequence shown here is derived from an EMBL/GenBank/DDBJ whole genome shotgun (WGS) entry which is preliminary data.</text>
</comment>
<gene>
    <name evidence="1" type="ORF">FE633_17335</name>
</gene>
<dbReference type="RefSeq" id="WP_138046068.1">
    <property type="nucleotide sequence ID" value="NZ_VBZC01000017.1"/>
</dbReference>
<evidence type="ECO:0000313" key="1">
    <source>
        <dbReference type="EMBL" id="TLS44910.1"/>
    </source>
</evidence>
<sequence length="75" mass="8235">MGQHAAPEITPAPEILARLDRIAAERHVTGPGLSHAEHTAAALVIADHYTDGGTRKTTTGRDRDELFWWYRLGST</sequence>
<evidence type="ECO:0000313" key="2">
    <source>
        <dbReference type="Proteomes" id="UP000305906"/>
    </source>
</evidence>
<accession>A0A5R9FSR8</accession>
<name>A0A5R9FSR8_9ACTN</name>
<keyword evidence="2" id="KW-1185">Reference proteome</keyword>